<keyword evidence="1" id="KW-0732">Signal</keyword>
<dbReference type="Proteomes" id="UP000322791">
    <property type="component" value="Unassembled WGS sequence"/>
</dbReference>
<feature type="signal peptide" evidence="1">
    <location>
        <begin position="1"/>
        <end position="20"/>
    </location>
</feature>
<name>A0A5D6V2K6_9BACT</name>
<dbReference type="InterPro" id="IPR025665">
    <property type="entry name" value="Beta-barrel_OMP_2"/>
</dbReference>
<evidence type="ECO:0000313" key="4">
    <source>
        <dbReference type="Proteomes" id="UP000322791"/>
    </source>
</evidence>
<feature type="domain" description="Outer membrane protein beta-barrel" evidence="2">
    <location>
        <begin position="19"/>
        <end position="184"/>
    </location>
</feature>
<accession>A0A5D6V2K6</accession>
<dbReference type="EMBL" id="VTHL01000010">
    <property type="protein sequence ID" value="TYZ09258.1"/>
    <property type="molecule type" value="Genomic_DNA"/>
</dbReference>
<organism evidence="3 4">
    <name type="scientific">Hymenobacter lutimineralis</name>
    <dbReference type="NCBI Taxonomy" id="2606448"/>
    <lineage>
        <taxon>Bacteria</taxon>
        <taxon>Pseudomonadati</taxon>
        <taxon>Bacteroidota</taxon>
        <taxon>Cytophagia</taxon>
        <taxon>Cytophagales</taxon>
        <taxon>Hymenobacteraceae</taxon>
        <taxon>Hymenobacter</taxon>
    </lineage>
</organism>
<feature type="chain" id="PRO_5023063613" evidence="1">
    <location>
        <begin position="21"/>
        <end position="212"/>
    </location>
</feature>
<dbReference type="Pfam" id="PF13568">
    <property type="entry name" value="OMP_b-brl_2"/>
    <property type="match status" value="1"/>
</dbReference>
<gene>
    <name evidence="3" type="ORF">FY528_10960</name>
</gene>
<evidence type="ECO:0000313" key="3">
    <source>
        <dbReference type="EMBL" id="TYZ09258.1"/>
    </source>
</evidence>
<sequence>MKKLLFTLLGALLTLSAAQAQVGIKGGLNAAVLDGQDINQKTDYQFTYHAGLFYVYNVVGPLSIRPELLYSVQGSEFKNAQEDYATKLQYVNLPILLDLKISKLHLQAGPQFGLLLTAQEAGTVVTGYDFTTSPPTPTGYGKVSGQVKDKYNDKDFSLCAGLELELAAGLRIGGRFNAGLTDIADYKDVRSPNDPQLKNRVIQAYAAFQLGK</sequence>
<dbReference type="AlphaFoldDB" id="A0A5D6V2K6"/>
<keyword evidence="4" id="KW-1185">Reference proteome</keyword>
<comment type="caution">
    <text evidence="3">The sequence shown here is derived from an EMBL/GenBank/DDBJ whole genome shotgun (WGS) entry which is preliminary data.</text>
</comment>
<reference evidence="3 4" key="1">
    <citation type="submission" date="2019-08" db="EMBL/GenBank/DDBJ databases">
        <authorList>
            <person name="Seo M.-J."/>
        </authorList>
    </citation>
    <scope>NUCLEOTIDE SEQUENCE [LARGE SCALE GENOMIC DNA]</scope>
    <source>
        <strain evidence="3 4">KIGAM108</strain>
    </source>
</reference>
<proteinExistence type="predicted"/>
<protein>
    <submittedName>
        <fullName evidence="3">PorT family protein</fullName>
    </submittedName>
</protein>
<dbReference type="RefSeq" id="WP_149071053.1">
    <property type="nucleotide sequence ID" value="NZ_VTHL01000010.1"/>
</dbReference>
<evidence type="ECO:0000256" key="1">
    <source>
        <dbReference type="SAM" id="SignalP"/>
    </source>
</evidence>
<evidence type="ECO:0000259" key="2">
    <source>
        <dbReference type="Pfam" id="PF13568"/>
    </source>
</evidence>